<dbReference type="PANTHER" id="PTHR32080">
    <property type="entry name" value="ANTIFUNGAL PROTEIN GINKBILOBIN-2-LIKE"/>
    <property type="match status" value="1"/>
</dbReference>
<comment type="subcellular location">
    <subcellularLocation>
        <location evidence="7">Cell junction</location>
        <location evidence="7">Plasmodesma</location>
    </subcellularLocation>
    <subcellularLocation>
        <location evidence="1">Cell membrane</location>
        <topology evidence="1">Single-pass type I membrane protein</topology>
    </subcellularLocation>
</comment>
<evidence type="ECO:0000256" key="1">
    <source>
        <dbReference type="ARBA" id="ARBA00004251"/>
    </source>
</evidence>
<keyword evidence="6" id="KW-1015">Disulfide bond</keyword>
<dbReference type="PROSITE" id="PS51473">
    <property type="entry name" value="GNK2"/>
    <property type="match status" value="1"/>
</dbReference>
<name>A0AAP0S788_LIQFO</name>
<dbReference type="Pfam" id="PF01657">
    <property type="entry name" value="Stress-antifung"/>
    <property type="match status" value="1"/>
</dbReference>
<keyword evidence="4" id="KW-0677">Repeat</keyword>
<dbReference type="InterPro" id="IPR051378">
    <property type="entry name" value="Cell2Cell_Antifungal"/>
</dbReference>
<dbReference type="GO" id="GO:0009506">
    <property type="term" value="C:plasmodesma"/>
    <property type="evidence" value="ECO:0007669"/>
    <property type="project" value="UniProtKB-SubCell"/>
</dbReference>
<evidence type="ECO:0000256" key="6">
    <source>
        <dbReference type="ARBA" id="ARBA00023157"/>
    </source>
</evidence>
<comment type="similarity">
    <text evidence="8">Belongs to the cysteine-rich repeat secretory protein family. Plasmodesmata-located proteins (PDLD) subfamily.</text>
</comment>
<reference evidence="11 12" key="1">
    <citation type="journal article" date="2024" name="Plant J.">
        <title>Genome sequences and population genomics reveal climatic adaptation and genomic divergence between two closely related sweetgum species.</title>
        <authorList>
            <person name="Xu W.Q."/>
            <person name="Ren C.Q."/>
            <person name="Zhang X.Y."/>
            <person name="Comes H.P."/>
            <person name="Liu X.H."/>
            <person name="Li Y.G."/>
            <person name="Kettle C.J."/>
            <person name="Jalonen R."/>
            <person name="Gaisberger H."/>
            <person name="Ma Y.Z."/>
            <person name="Qiu Y.X."/>
        </authorList>
    </citation>
    <scope>NUCLEOTIDE SEQUENCE [LARGE SCALE GENOMIC DNA]</scope>
    <source>
        <strain evidence="11">Hangzhou</strain>
    </source>
</reference>
<organism evidence="11 12">
    <name type="scientific">Liquidambar formosana</name>
    <name type="common">Formosan gum</name>
    <dbReference type="NCBI Taxonomy" id="63359"/>
    <lineage>
        <taxon>Eukaryota</taxon>
        <taxon>Viridiplantae</taxon>
        <taxon>Streptophyta</taxon>
        <taxon>Embryophyta</taxon>
        <taxon>Tracheophyta</taxon>
        <taxon>Spermatophyta</taxon>
        <taxon>Magnoliopsida</taxon>
        <taxon>eudicotyledons</taxon>
        <taxon>Gunneridae</taxon>
        <taxon>Pentapetalae</taxon>
        <taxon>Saxifragales</taxon>
        <taxon>Altingiaceae</taxon>
        <taxon>Liquidambar</taxon>
    </lineage>
</organism>
<gene>
    <name evidence="11" type="ORF">L1049_017184</name>
</gene>
<evidence type="ECO:0000256" key="5">
    <source>
        <dbReference type="ARBA" id="ARBA00022949"/>
    </source>
</evidence>
<feature type="signal peptide" evidence="9">
    <location>
        <begin position="1"/>
        <end position="43"/>
    </location>
</feature>
<dbReference type="InterPro" id="IPR002902">
    <property type="entry name" value="GNK2"/>
</dbReference>
<comment type="caution">
    <text evidence="11">The sequence shown here is derived from an EMBL/GenBank/DDBJ whole genome shotgun (WGS) entry which is preliminary data.</text>
</comment>
<evidence type="ECO:0000256" key="3">
    <source>
        <dbReference type="ARBA" id="ARBA00022729"/>
    </source>
</evidence>
<keyword evidence="12" id="KW-1185">Reference proteome</keyword>
<accession>A0AAP0S788</accession>
<dbReference type="CDD" id="cd23509">
    <property type="entry name" value="Gnk2-like"/>
    <property type="match status" value="1"/>
</dbReference>
<keyword evidence="5" id="KW-0965">Cell junction</keyword>
<sequence length="222" mass="24312">MNLQRISSTMPSKVSHKPPHEMVSAFLALALLATISLATVTAAANDNASTELRRTCSATLASNPQSFESNFVNALQILSPEVANTGFGIADVARDDPSARVYSLAQCFNYLPNKECRLCFRNLGVKLTNCLTATSARLYLNGCFLRYAGYNFSQEAVDSSSDTSVCKSSGNVSDTVKFRETTNGLIQNLTLGAYENRDYYKEGMLQYHQMLKFMGLHSVGEL</sequence>
<feature type="chain" id="PRO_5043042423" description="Gnk2-homologous domain-containing protein" evidence="9">
    <location>
        <begin position="44"/>
        <end position="222"/>
    </location>
</feature>
<evidence type="ECO:0000256" key="4">
    <source>
        <dbReference type="ARBA" id="ARBA00022737"/>
    </source>
</evidence>
<evidence type="ECO:0000256" key="9">
    <source>
        <dbReference type="SAM" id="SignalP"/>
    </source>
</evidence>
<feature type="domain" description="Gnk2-homologous" evidence="10">
    <location>
        <begin position="49"/>
        <end position="152"/>
    </location>
</feature>
<evidence type="ECO:0000256" key="7">
    <source>
        <dbReference type="ARBA" id="ARBA00024184"/>
    </source>
</evidence>
<evidence type="ECO:0000256" key="2">
    <source>
        <dbReference type="ARBA" id="ARBA00022581"/>
    </source>
</evidence>
<dbReference type="GO" id="GO:0005886">
    <property type="term" value="C:plasma membrane"/>
    <property type="evidence" value="ECO:0007669"/>
    <property type="project" value="UniProtKB-SubCell"/>
</dbReference>
<evidence type="ECO:0000313" key="12">
    <source>
        <dbReference type="Proteomes" id="UP001415857"/>
    </source>
</evidence>
<dbReference type="EMBL" id="JBBPBK010000003">
    <property type="protein sequence ID" value="KAK9288721.1"/>
    <property type="molecule type" value="Genomic_DNA"/>
</dbReference>
<dbReference type="Proteomes" id="UP001415857">
    <property type="component" value="Unassembled WGS sequence"/>
</dbReference>
<proteinExistence type="inferred from homology"/>
<keyword evidence="3 9" id="KW-0732">Signal</keyword>
<keyword evidence="2" id="KW-0945">Host-virus interaction</keyword>
<dbReference type="Gene3D" id="3.30.430.20">
    <property type="entry name" value="Gnk2 domain, C-X8-C-X2-C motif"/>
    <property type="match status" value="1"/>
</dbReference>
<evidence type="ECO:0000313" key="11">
    <source>
        <dbReference type="EMBL" id="KAK9288721.1"/>
    </source>
</evidence>
<evidence type="ECO:0000259" key="10">
    <source>
        <dbReference type="PROSITE" id="PS51473"/>
    </source>
</evidence>
<evidence type="ECO:0000256" key="8">
    <source>
        <dbReference type="ARBA" id="ARBA00038393"/>
    </source>
</evidence>
<dbReference type="AlphaFoldDB" id="A0AAP0S788"/>
<protein>
    <recommendedName>
        <fullName evidence="10">Gnk2-homologous domain-containing protein</fullName>
    </recommendedName>
</protein>
<dbReference type="InterPro" id="IPR038408">
    <property type="entry name" value="GNK2_sf"/>
</dbReference>
<dbReference type="PANTHER" id="PTHR32080:SF27">
    <property type="entry name" value="OS01G0548750 PROTEIN"/>
    <property type="match status" value="1"/>
</dbReference>